<accession>A0A7C3CNW0</accession>
<evidence type="ECO:0000313" key="1">
    <source>
        <dbReference type="EMBL" id="HFC97169.1"/>
    </source>
</evidence>
<dbReference type="PANTHER" id="PTHR34613:SF1">
    <property type="entry name" value="SLL6017 PROTEIN"/>
    <property type="match status" value="1"/>
</dbReference>
<dbReference type="EMBL" id="DRMH01000017">
    <property type="protein sequence ID" value="HFC97169.1"/>
    <property type="molecule type" value="Genomic_DNA"/>
</dbReference>
<sequence>MHYDLAAKVILSRCKEAVLSIFCGLPVTSAFLVETAPQETPSVRRSDFVFRAFFDDGSERLILLEFLSYWKPWIPVRTLECRCRHLLQENLPVVSVILLLTPAKGARDFYTDEEVHYHYRLVKLYEFEAREVLERGPECLFPFVPLMKGGESLFEEAEKRIYEGNYSREEKADLLTGMAILGGLISEEIPVKLLERRRDLMIESAAYEIIKREGYEEGIRQGIQRGLLEEAREMVLEALEERFGLLPRSIISRIKGIEEREILRTLHRLAIRVKDLEEFKSHLDRLEG</sequence>
<organism evidence="1">
    <name type="scientific">Thermosulfurimonas dismutans</name>
    <dbReference type="NCBI Taxonomy" id="999894"/>
    <lineage>
        <taxon>Bacteria</taxon>
        <taxon>Pseudomonadati</taxon>
        <taxon>Thermodesulfobacteriota</taxon>
        <taxon>Thermodesulfobacteria</taxon>
        <taxon>Thermodesulfobacteriales</taxon>
        <taxon>Thermodesulfobacteriaceae</taxon>
        <taxon>Thermosulfurimonas</taxon>
    </lineage>
</organism>
<reference evidence="1" key="1">
    <citation type="journal article" date="2020" name="mSystems">
        <title>Genome- and Community-Level Interaction Insights into Carbon Utilization and Element Cycling Functions of Hydrothermarchaeota in Hydrothermal Sediment.</title>
        <authorList>
            <person name="Zhou Z."/>
            <person name="Liu Y."/>
            <person name="Xu W."/>
            <person name="Pan J."/>
            <person name="Luo Z.H."/>
            <person name="Li M."/>
        </authorList>
    </citation>
    <scope>NUCLEOTIDE SEQUENCE [LARGE SCALE GENOMIC DNA]</scope>
    <source>
        <strain evidence="1">HyVt-483</strain>
    </source>
</reference>
<gene>
    <name evidence="1" type="ORF">ENJ40_01755</name>
</gene>
<dbReference type="PANTHER" id="PTHR34613">
    <property type="entry name" value="SLL0800 PROTEIN"/>
    <property type="match status" value="1"/>
</dbReference>
<dbReference type="AlphaFoldDB" id="A0A7C3CNW0"/>
<evidence type="ECO:0008006" key="2">
    <source>
        <dbReference type="Google" id="ProtNLM"/>
    </source>
</evidence>
<name>A0A7C3CNW0_9BACT</name>
<protein>
    <recommendedName>
        <fullName evidence="2">DUF4351 domain-containing protein</fullName>
    </recommendedName>
</protein>
<proteinExistence type="predicted"/>
<comment type="caution">
    <text evidence="1">The sequence shown here is derived from an EMBL/GenBank/DDBJ whole genome shotgun (WGS) entry which is preliminary data.</text>
</comment>
<dbReference type="Proteomes" id="UP000886043">
    <property type="component" value="Unassembled WGS sequence"/>
</dbReference>